<evidence type="ECO:0000313" key="5">
    <source>
        <dbReference type="EMBL" id="HJF91618.1"/>
    </source>
</evidence>
<dbReference type="SUPFAM" id="SSF47729">
    <property type="entry name" value="IHF-like DNA-binding proteins"/>
    <property type="match status" value="1"/>
</dbReference>
<dbReference type="SMART" id="SM00411">
    <property type="entry name" value="BHL"/>
    <property type="match status" value="1"/>
</dbReference>
<dbReference type="GO" id="GO:0030261">
    <property type="term" value="P:chromosome condensation"/>
    <property type="evidence" value="ECO:0007669"/>
    <property type="project" value="UniProtKB-KW"/>
</dbReference>
<organism evidence="5 6">
    <name type="scientific">Mediterranea massiliensis</name>
    <dbReference type="NCBI Taxonomy" id="1841865"/>
    <lineage>
        <taxon>Bacteria</taxon>
        <taxon>Pseudomonadati</taxon>
        <taxon>Bacteroidota</taxon>
        <taxon>Bacteroidia</taxon>
        <taxon>Bacteroidales</taxon>
        <taxon>Bacteroidaceae</taxon>
        <taxon>Mediterranea</taxon>
    </lineage>
</organism>
<dbReference type="Gene3D" id="4.10.520.10">
    <property type="entry name" value="IHF-like DNA-binding proteins"/>
    <property type="match status" value="1"/>
</dbReference>
<dbReference type="PROSITE" id="PS00045">
    <property type="entry name" value="HISTONE_LIKE"/>
    <property type="match status" value="1"/>
</dbReference>
<evidence type="ECO:0000256" key="2">
    <source>
        <dbReference type="ARBA" id="ARBA00023067"/>
    </source>
</evidence>
<protein>
    <submittedName>
        <fullName evidence="5">HU family DNA-binding protein</fullName>
    </submittedName>
</protein>
<dbReference type="RefSeq" id="WP_022020241.1">
    <property type="nucleotide sequence ID" value="NZ_CALUIP010000048.1"/>
</dbReference>
<accession>A0A921HW77</accession>
<keyword evidence="2" id="KW-0226">DNA condensation</keyword>
<dbReference type="InterPro" id="IPR000119">
    <property type="entry name" value="Hist_DNA-bd"/>
</dbReference>
<dbReference type="CDD" id="cd13831">
    <property type="entry name" value="HU"/>
    <property type="match status" value="1"/>
</dbReference>
<reference evidence="5" key="2">
    <citation type="submission" date="2021-09" db="EMBL/GenBank/DDBJ databases">
        <authorList>
            <person name="Gilroy R."/>
        </authorList>
    </citation>
    <scope>NUCLEOTIDE SEQUENCE</scope>
    <source>
        <strain evidence="5">CHK55-1828</strain>
    </source>
</reference>
<proteinExistence type="inferred from homology"/>
<dbReference type="EMBL" id="DYVX01000036">
    <property type="protein sequence ID" value="HJF91618.1"/>
    <property type="molecule type" value="Genomic_DNA"/>
</dbReference>
<dbReference type="InterPro" id="IPR020816">
    <property type="entry name" value="Histone-like_DNA-bd_CS"/>
</dbReference>
<gene>
    <name evidence="5" type="ORF">K8W02_04430</name>
</gene>
<dbReference type="GO" id="GO:0030527">
    <property type="term" value="F:structural constituent of chromatin"/>
    <property type="evidence" value="ECO:0007669"/>
    <property type="project" value="InterPro"/>
</dbReference>
<reference evidence="5" key="1">
    <citation type="journal article" date="2021" name="PeerJ">
        <title>Extensive microbial diversity within the chicken gut microbiome revealed by metagenomics and culture.</title>
        <authorList>
            <person name="Gilroy R."/>
            <person name="Ravi A."/>
            <person name="Getino M."/>
            <person name="Pursley I."/>
            <person name="Horton D.L."/>
            <person name="Alikhan N.F."/>
            <person name="Baker D."/>
            <person name="Gharbi K."/>
            <person name="Hall N."/>
            <person name="Watson M."/>
            <person name="Adriaenssens E.M."/>
            <person name="Foster-Nyarko E."/>
            <person name="Jarju S."/>
            <person name="Secka A."/>
            <person name="Antonio M."/>
            <person name="Oren A."/>
            <person name="Chaudhuri R.R."/>
            <person name="La Ragione R."/>
            <person name="Hildebrand F."/>
            <person name="Pallen M.J."/>
        </authorList>
    </citation>
    <scope>NUCLEOTIDE SEQUENCE</scope>
    <source>
        <strain evidence="5">CHK55-1828</strain>
    </source>
</reference>
<dbReference type="PRINTS" id="PR01727">
    <property type="entry name" value="DNABINDINGHU"/>
</dbReference>
<keyword evidence="3 5" id="KW-0238">DNA-binding</keyword>
<name>A0A921HW77_9BACT</name>
<evidence type="ECO:0000256" key="4">
    <source>
        <dbReference type="RuleBase" id="RU003939"/>
    </source>
</evidence>
<dbReference type="OrthoDB" id="9799835at2"/>
<evidence type="ECO:0000256" key="3">
    <source>
        <dbReference type="ARBA" id="ARBA00023125"/>
    </source>
</evidence>
<comment type="similarity">
    <text evidence="1 4">Belongs to the bacterial histone-like protein family.</text>
</comment>
<dbReference type="InterPro" id="IPR010992">
    <property type="entry name" value="IHF-like_DNA-bd_dom_sf"/>
</dbReference>
<dbReference type="AlphaFoldDB" id="A0A921HW77"/>
<evidence type="ECO:0000313" key="6">
    <source>
        <dbReference type="Proteomes" id="UP000717835"/>
    </source>
</evidence>
<dbReference type="PANTHER" id="PTHR33175:SF3">
    <property type="entry name" value="DNA-BINDING PROTEIN HU-BETA"/>
    <property type="match status" value="1"/>
</dbReference>
<dbReference type="GO" id="GO:0005829">
    <property type="term" value="C:cytosol"/>
    <property type="evidence" value="ECO:0007669"/>
    <property type="project" value="TreeGrafter"/>
</dbReference>
<evidence type="ECO:0000256" key="1">
    <source>
        <dbReference type="ARBA" id="ARBA00010529"/>
    </source>
</evidence>
<dbReference type="GO" id="GO:0003677">
    <property type="term" value="F:DNA binding"/>
    <property type="evidence" value="ECO:0007669"/>
    <property type="project" value="UniProtKB-KW"/>
</dbReference>
<sequence length="88" mass="9426">MNKAELISAMAAGADMTKADATKALNAFLDVVMDALKKGEKVTLVGFGTLSVAERAARTGINPATKETIEIPARKVVKFKPSTELWFE</sequence>
<dbReference type="Proteomes" id="UP000717835">
    <property type="component" value="Unassembled WGS sequence"/>
</dbReference>
<dbReference type="Pfam" id="PF00216">
    <property type="entry name" value="Bac_DNA_binding"/>
    <property type="match status" value="1"/>
</dbReference>
<comment type="caution">
    <text evidence="5">The sequence shown here is derived from an EMBL/GenBank/DDBJ whole genome shotgun (WGS) entry which is preliminary data.</text>
</comment>
<dbReference type="PANTHER" id="PTHR33175">
    <property type="entry name" value="DNA-BINDING PROTEIN HU"/>
    <property type="match status" value="1"/>
</dbReference>